<feature type="domain" description="MaoC-like" evidence="1">
    <location>
        <begin position="13"/>
        <end position="96"/>
    </location>
</feature>
<accession>A0ABS3BA51</accession>
<dbReference type="InterPro" id="IPR003965">
    <property type="entry name" value="Fatty_acid_synthase"/>
</dbReference>
<dbReference type="EMBL" id="JAFKDB010000007">
    <property type="protein sequence ID" value="MBN7768632.1"/>
    <property type="molecule type" value="Genomic_DNA"/>
</dbReference>
<dbReference type="SUPFAM" id="SSF54637">
    <property type="entry name" value="Thioesterase/thiol ester dehydrase-isomerase"/>
    <property type="match status" value="1"/>
</dbReference>
<dbReference type="Proteomes" id="UP000664344">
    <property type="component" value="Unassembled WGS sequence"/>
</dbReference>
<protein>
    <recommendedName>
        <fullName evidence="1">MaoC-like domain-containing protein</fullName>
    </recommendedName>
</protein>
<evidence type="ECO:0000259" key="1">
    <source>
        <dbReference type="Pfam" id="PF01575"/>
    </source>
</evidence>
<dbReference type="Gene3D" id="3.10.129.10">
    <property type="entry name" value="Hotdog Thioesterase"/>
    <property type="match status" value="1"/>
</dbReference>
<dbReference type="RefSeq" id="WP_206556502.1">
    <property type="nucleotide sequence ID" value="NZ_JAFKDB010000007.1"/>
</dbReference>
<dbReference type="InterPro" id="IPR050965">
    <property type="entry name" value="UPF0336/Enoyl-CoA_hydratase"/>
</dbReference>
<dbReference type="Pfam" id="PF01575">
    <property type="entry name" value="MaoC_dehydratas"/>
    <property type="match status" value="1"/>
</dbReference>
<dbReference type="PANTHER" id="PTHR43437:SF3">
    <property type="entry name" value="HYDROXYACYL-THIOESTER DEHYDRATASE TYPE 2, MITOCHONDRIAL"/>
    <property type="match status" value="1"/>
</dbReference>
<comment type="caution">
    <text evidence="2">The sequence shown here is derived from an EMBL/GenBank/DDBJ whole genome shotgun (WGS) entry which is preliminary data.</text>
</comment>
<dbReference type="InterPro" id="IPR002539">
    <property type="entry name" value="MaoC-like_dom"/>
</dbReference>
<evidence type="ECO:0000313" key="3">
    <source>
        <dbReference type="Proteomes" id="UP000664344"/>
    </source>
</evidence>
<gene>
    <name evidence="2" type="ORF">JYP53_01790</name>
</gene>
<dbReference type="PANTHER" id="PTHR43437">
    <property type="entry name" value="HYDROXYACYL-THIOESTER DEHYDRATASE TYPE 2, MITOCHONDRIAL-RELATED"/>
    <property type="match status" value="1"/>
</dbReference>
<name>A0ABS3BA51_9GAMM</name>
<keyword evidence="3" id="KW-1185">Reference proteome</keyword>
<evidence type="ECO:0000313" key="2">
    <source>
        <dbReference type="EMBL" id="MBN7768632.1"/>
    </source>
</evidence>
<dbReference type="InterPro" id="IPR029069">
    <property type="entry name" value="HotDog_dom_sf"/>
</dbReference>
<dbReference type="PRINTS" id="PR01483">
    <property type="entry name" value="FASYNTHASE"/>
</dbReference>
<sequence>MTMLNPIEERFCLSQHDFNQFADLSGDHNPIHVDPDYSARTRFGATVSHGMLLFTVLRGCLHRHFPDHQLAEQRLMFPSPAYAGEPLALHLEHHGDAPGLVFSARIVNADGHTCLEGQCSLKPDTGSPR</sequence>
<reference evidence="2 3" key="1">
    <citation type="submission" date="2021-02" db="EMBL/GenBank/DDBJ databases">
        <title>PHA producing bacteria isolated from coastal sediment in Guangdong, Shenzhen.</title>
        <authorList>
            <person name="Zheng W."/>
            <person name="Yu S."/>
            <person name="Huang Y."/>
        </authorList>
    </citation>
    <scope>NUCLEOTIDE SEQUENCE [LARGE SCALE GENOMIC DNA]</scope>
    <source>
        <strain evidence="2 3">TN21-5</strain>
    </source>
</reference>
<proteinExistence type="predicted"/>
<organism evidence="2 3">
    <name type="scientific">Marinobacter daepoensis</name>
    <dbReference type="NCBI Taxonomy" id="262077"/>
    <lineage>
        <taxon>Bacteria</taxon>
        <taxon>Pseudomonadati</taxon>
        <taxon>Pseudomonadota</taxon>
        <taxon>Gammaproteobacteria</taxon>
        <taxon>Pseudomonadales</taxon>
        <taxon>Marinobacteraceae</taxon>
        <taxon>Marinobacter</taxon>
    </lineage>
</organism>